<dbReference type="OrthoDB" id="6280608at2759"/>
<reference evidence="2 3" key="1">
    <citation type="submission" date="2018-11" db="EMBL/GenBank/DDBJ databases">
        <authorList>
            <consortium name="Pathogen Informatics"/>
        </authorList>
    </citation>
    <scope>NUCLEOTIDE SEQUENCE [LARGE SCALE GENOMIC DNA]</scope>
</reference>
<sequence>MRRRQIKCILLILCMVLWISRHVEIPARHDVIDKDRESFLKGIRQFYSNFTPNSKLSALEDAKFDKQTGEIVAYLRTFEDPHFLSVPTYWCLNYNRTFTYANRQVHPRRLFESLLKAVRDSCFEDRDPNAQDRMKVRESLRLLRNSFEESNLPLIMTSDSMLGSLRYHRRMFYDSNYDFLVDERDMERAVSILSKLSANASNEMRLIDARSSFGNPKVGLLCGNDPGWRKRAKGCIEMEESYVVCNSKALTENVLAPCLLYIDFYWMKLYKNHRLRVQAKKPDFAVEDVINSDYRPLDGTLFRSVRNFERYAEVIYGSPIQICVPKIRSLIKNQELSVLTGKKDLDCRDFALSFEYAERHRSHSHILMDGEKRIELGLHWLEYGECVAYSLFVKFE</sequence>
<gene>
    <name evidence="2" type="ORF">DILT_LOCUS9727</name>
</gene>
<feature type="chain" id="PRO_5018335104" evidence="1">
    <location>
        <begin position="23"/>
        <end position="396"/>
    </location>
</feature>
<proteinExistence type="predicted"/>
<evidence type="ECO:0000256" key="1">
    <source>
        <dbReference type="SAM" id="SignalP"/>
    </source>
</evidence>
<keyword evidence="1" id="KW-0732">Signal</keyword>
<feature type="signal peptide" evidence="1">
    <location>
        <begin position="1"/>
        <end position="22"/>
    </location>
</feature>
<keyword evidence="3" id="KW-1185">Reference proteome</keyword>
<accession>A0A3P7P6Z4</accession>
<organism evidence="2 3">
    <name type="scientific">Dibothriocephalus latus</name>
    <name type="common">Fish tapeworm</name>
    <name type="synonym">Diphyllobothrium latum</name>
    <dbReference type="NCBI Taxonomy" id="60516"/>
    <lineage>
        <taxon>Eukaryota</taxon>
        <taxon>Metazoa</taxon>
        <taxon>Spiralia</taxon>
        <taxon>Lophotrochozoa</taxon>
        <taxon>Platyhelminthes</taxon>
        <taxon>Cestoda</taxon>
        <taxon>Eucestoda</taxon>
        <taxon>Diphyllobothriidea</taxon>
        <taxon>Diphyllobothriidae</taxon>
        <taxon>Dibothriocephalus</taxon>
    </lineage>
</organism>
<evidence type="ECO:0000313" key="3">
    <source>
        <dbReference type="Proteomes" id="UP000281553"/>
    </source>
</evidence>
<dbReference type="Proteomes" id="UP000281553">
    <property type="component" value="Unassembled WGS sequence"/>
</dbReference>
<dbReference type="EMBL" id="UYRU01057697">
    <property type="protein sequence ID" value="VDN13896.1"/>
    <property type="molecule type" value="Genomic_DNA"/>
</dbReference>
<evidence type="ECO:0000313" key="2">
    <source>
        <dbReference type="EMBL" id="VDN13896.1"/>
    </source>
</evidence>
<protein>
    <submittedName>
        <fullName evidence="2">Uncharacterized protein</fullName>
    </submittedName>
</protein>
<dbReference type="AlphaFoldDB" id="A0A3P7P6Z4"/>
<name>A0A3P7P6Z4_DIBLA</name>